<gene>
    <name evidence="2" type="ORF">FHS11_001355</name>
</gene>
<dbReference type="AlphaFoldDB" id="A0A839SBH7"/>
<evidence type="ECO:0000313" key="3">
    <source>
        <dbReference type="Proteomes" id="UP000539265"/>
    </source>
</evidence>
<protein>
    <recommendedName>
        <fullName evidence="1">DUF4136 domain-containing protein</fullName>
    </recommendedName>
</protein>
<comment type="caution">
    <text evidence="2">The sequence shown here is derived from an EMBL/GenBank/DDBJ whole genome shotgun (WGS) entry which is preliminary data.</text>
</comment>
<keyword evidence="3" id="KW-1185">Reference proteome</keyword>
<evidence type="ECO:0000259" key="1">
    <source>
        <dbReference type="Pfam" id="PF13590"/>
    </source>
</evidence>
<dbReference type="RefSeq" id="WP_096355267.1">
    <property type="nucleotide sequence ID" value="NZ_AP017313.1"/>
</dbReference>
<proteinExistence type="predicted"/>
<dbReference type="PROSITE" id="PS51257">
    <property type="entry name" value="PROKAR_LIPOPROTEIN"/>
    <property type="match status" value="1"/>
</dbReference>
<sequence length="209" mass="23407">MKRSLIYWGLAVILLSGFSACTSYDYYTAAINKTHMGGYRSFAWMPPSKGDGNNVNQAADVKIKDAATSALLAKGLQLSQNHPDLVVTYSRIVGRGARTNYYTPYYGGFYPGWGFGWGWGGWYRPYYAYGGPFSYYGGLTYAEKEHYKEGTLIIDIIDTRTRKIVWRGFGVGEVHHNPQKDIDDLPKVVNGILDQLHLAPPPQMGVRQS</sequence>
<dbReference type="OrthoDB" id="118896at2"/>
<dbReference type="EMBL" id="JACHWX010000003">
    <property type="protein sequence ID" value="MBB3054938.1"/>
    <property type="molecule type" value="Genomic_DNA"/>
</dbReference>
<dbReference type="Gene3D" id="3.30.160.670">
    <property type="match status" value="1"/>
</dbReference>
<dbReference type="Proteomes" id="UP000539265">
    <property type="component" value="Unassembled WGS sequence"/>
</dbReference>
<reference evidence="2" key="1">
    <citation type="submission" date="2020-08" db="EMBL/GenBank/DDBJ databases">
        <title>Genomic Encyclopedia of Type Strains, Phase III (KMG-III): the genomes of soil and plant-associated and newly described type strains.</title>
        <authorList>
            <person name="Whitman W."/>
        </authorList>
    </citation>
    <scope>NUCLEOTIDE SEQUENCE [LARGE SCALE GENOMIC DNA]</scope>
    <source>
        <strain evidence="2">CECT 8628</strain>
    </source>
</reference>
<feature type="domain" description="DUF4136" evidence="1">
    <location>
        <begin position="33"/>
        <end position="195"/>
    </location>
</feature>
<name>A0A839SBH7_9SPHI</name>
<accession>A0A839SBH7</accession>
<dbReference type="InterPro" id="IPR025411">
    <property type="entry name" value="DUF4136"/>
</dbReference>
<dbReference type="Pfam" id="PF13590">
    <property type="entry name" value="DUF4136"/>
    <property type="match status" value="1"/>
</dbReference>
<evidence type="ECO:0000313" key="2">
    <source>
        <dbReference type="EMBL" id="MBB3054938.1"/>
    </source>
</evidence>
<organism evidence="2 3">
    <name type="scientific">Mucilaginibacter gotjawali</name>
    <dbReference type="NCBI Taxonomy" id="1550579"/>
    <lineage>
        <taxon>Bacteria</taxon>
        <taxon>Pseudomonadati</taxon>
        <taxon>Bacteroidota</taxon>
        <taxon>Sphingobacteriia</taxon>
        <taxon>Sphingobacteriales</taxon>
        <taxon>Sphingobacteriaceae</taxon>
        <taxon>Mucilaginibacter</taxon>
    </lineage>
</organism>